<accession>A0A1H1NMS0</accession>
<dbReference type="GO" id="GO:0009243">
    <property type="term" value="P:O antigen biosynthetic process"/>
    <property type="evidence" value="ECO:0007669"/>
    <property type="project" value="UniProtKB-UniPathway"/>
</dbReference>
<name>A0A1H1NMS0_9GAMM</name>
<dbReference type="AlphaFoldDB" id="A0A1H1NMS0"/>
<dbReference type="Gene3D" id="3.90.25.10">
    <property type="entry name" value="UDP-galactose 4-epimerase, domain 1"/>
    <property type="match status" value="1"/>
</dbReference>
<keyword evidence="6" id="KW-0521">NADP</keyword>
<comment type="similarity">
    <text evidence="2 6">Belongs to the dTDP-4-dehydrorhamnose reductase family.</text>
</comment>
<protein>
    <recommendedName>
        <fullName evidence="4 6">dTDP-4-dehydrorhamnose reductase</fullName>
        <ecNumber evidence="3 6">1.1.1.133</ecNumber>
    </recommendedName>
</protein>
<dbReference type="InterPro" id="IPR005913">
    <property type="entry name" value="dTDP_dehydrorham_reduct"/>
</dbReference>
<dbReference type="PANTHER" id="PTHR10491">
    <property type="entry name" value="DTDP-4-DEHYDRORHAMNOSE REDUCTASE"/>
    <property type="match status" value="1"/>
</dbReference>
<evidence type="ECO:0000256" key="6">
    <source>
        <dbReference type="RuleBase" id="RU364082"/>
    </source>
</evidence>
<dbReference type="InterPro" id="IPR036291">
    <property type="entry name" value="NAD(P)-bd_dom_sf"/>
</dbReference>
<evidence type="ECO:0000256" key="3">
    <source>
        <dbReference type="ARBA" id="ARBA00012929"/>
    </source>
</evidence>
<evidence type="ECO:0000256" key="2">
    <source>
        <dbReference type="ARBA" id="ARBA00010944"/>
    </source>
</evidence>
<comment type="catalytic activity">
    <reaction evidence="5 6">
        <text>dTDP-beta-L-rhamnose + NADP(+) = dTDP-4-dehydro-beta-L-rhamnose + NADPH + H(+)</text>
        <dbReference type="Rhea" id="RHEA:21796"/>
        <dbReference type="ChEBI" id="CHEBI:15378"/>
        <dbReference type="ChEBI" id="CHEBI:57510"/>
        <dbReference type="ChEBI" id="CHEBI:57783"/>
        <dbReference type="ChEBI" id="CHEBI:58349"/>
        <dbReference type="ChEBI" id="CHEBI:62830"/>
        <dbReference type="EC" id="1.1.1.133"/>
    </reaction>
</comment>
<evidence type="ECO:0000259" key="7">
    <source>
        <dbReference type="Pfam" id="PF04321"/>
    </source>
</evidence>
<comment type="cofactor">
    <cofactor evidence="6">
        <name>Mg(2+)</name>
        <dbReference type="ChEBI" id="CHEBI:18420"/>
    </cofactor>
    <text evidence="6">Binds 1 Mg(2+) ion per monomer.</text>
</comment>
<dbReference type="SUPFAM" id="SSF51735">
    <property type="entry name" value="NAD(P)-binding Rossmann-fold domains"/>
    <property type="match status" value="1"/>
</dbReference>
<comment type="pathway">
    <text evidence="1 6">Carbohydrate biosynthesis; dTDP-L-rhamnose biosynthesis.</text>
</comment>
<dbReference type="NCBIfam" id="TIGR01214">
    <property type="entry name" value="rmlD"/>
    <property type="match status" value="1"/>
</dbReference>
<reference evidence="9" key="1">
    <citation type="submission" date="2016-10" db="EMBL/GenBank/DDBJ databases">
        <authorList>
            <person name="Varghese N."/>
            <person name="Submissions S."/>
        </authorList>
    </citation>
    <scope>NUCLEOTIDE SEQUENCE [LARGE SCALE GENOMIC DNA]</scope>
    <source>
        <strain evidence="9">NRRL B-51270</strain>
    </source>
</reference>
<dbReference type="PANTHER" id="PTHR10491:SF4">
    <property type="entry name" value="METHIONINE ADENOSYLTRANSFERASE 2 SUBUNIT BETA"/>
    <property type="match status" value="1"/>
</dbReference>
<keyword evidence="6" id="KW-0560">Oxidoreductase</keyword>
<evidence type="ECO:0000256" key="1">
    <source>
        <dbReference type="ARBA" id="ARBA00004781"/>
    </source>
</evidence>
<evidence type="ECO:0000313" key="9">
    <source>
        <dbReference type="Proteomes" id="UP000243207"/>
    </source>
</evidence>
<gene>
    <name evidence="8" type="ORF">SAMN05216421_0723</name>
</gene>
<sequence>MPKTVLVTGATGQLGRSIQSIAQAHPELEFTFVDRSMMDLADPASIAARLEMNRYDFIVNCAAHTAVDKAESEPELADRINHLAVKQLAETAKEQGAFLIHVSTDYVFDGCHYKPYEEDHPTDPVNRYGATKLLGERAMQQSGVSGAIIRTSWVYSEFGSNFVKTMLRLGAERDLLTVISDQVGTPTYAADLAQAIVTMIEQRVASADQTGCEVFHFSNEGACSWYDFAVEIFDLMDMDCQVKPIPATEYPTPAKRPHFSLLSKQRIKAQLGTGIPHWKHSLKRCLQKIKEQNNG</sequence>
<evidence type="ECO:0000313" key="8">
    <source>
        <dbReference type="EMBL" id="SDS00268.1"/>
    </source>
</evidence>
<evidence type="ECO:0000256" key="4">
    <source>
        <dbReference type="ARBA" id="ARBA00017099"/>
    </source>
</evidence>
<dbReference type="GO" id="GO:0008831">
    <property type="term" value="F:dTDP-4-dehydrorhamnose reductase activity"/>
    <property type="evidence" value="ECO:0007669"/>
    <property type="project" value="UniProtKB-EC"/>
</dbReference>
<feature type="domain" description="RmlD-like substrate binding" evidence="7">
    <location>
        <begin position="4"/>
        <end position="289"/>
    </location>
</feature>
<dbReference type="GO" id="GO:0005829">
    <property type="term" value="C:cytosol"/>
    <property type="evidence" value="ECO:0007669"/>
    <property type="project" value="TreeGrafter"/>
</dbReference>
<dbReference type="EC" id="1.1.1.133" evidence="3 6"/>
<evidence type="ECO:0000256" key="5">
    <source>
        <dbReference type="ARBA" id="ARBA00048200"/>
    </source>
</evidence>
<dbReference type="OrthoDB" id="9803892at2"/>
<dbReference type="Gene3D" id="3.40.50.720">
    <property type="entry name" value="NAD(P)-binding Rossmann-like Domain"/>
    <property type="match status" value="1"/>
</dbReference>
<dbReference type="EMBL" id="LT629736">
    <property type="protein sequence ID" value="SDS00268.1"/>
    <property type="molecule type" value="Genomic_DNA"/>
</dbReference>
<dbReference type="UniPathway" id="UPA00281"/>
<dbReference type="UniPathway" id="UPA00124"/>
<comment type="function">
    <text evidence="6">Catalyzes the reduction of dTDP-6-deoxy-L-lyxo-4-hexulose to yield dTDP-L-rhamnose.</text>
</comment>
<dbReference type="RefSeq" id="WP_093391867.1">
    <property type="nucleotide sequence ID" value="NZ_LT629736.1"/>
</dbReference>
<dbReference type="STRING" id="487184.SAMN05216421_0723"/>
<dbReference type="GO" id="GO:0019305">
    <property type="term" value="P:dTDP-rhamnose biosynthetic process"/>
    <property type="evidence" value="ECO:0007669"/>
    <property type="project" value="UniProtKB-UniPathway"/>
</dbReference>
<organism evidence="8 9">
    <name type="scientific">Halopseudomonas xinjiangensis</name>
    <dbReference type="NCBI Taxonomy" id="487184"/>
    <lineage>
        <taxon>Bacteria</taxon>
        <taxon>Pseudomonadati</taxon>
        <taxon>Pseudomonadota</taxon>
        <taxon>Gammaproteobacteria</taxon>
        <taxon>Pseudomonadales</taxon>
        <taxon>Pseudomonadaceae</taxon>
        <taxon>Halopseudomonas</taxon>
    </lineage>
</organism>
<proteinExistence type="inferred from homology"/>
<dbReference type="CDD" id="cd05254">
    <property type="entry name" value="dTDP_HR_like_SDR_e"/>
    <property type="match status" value="1"/>
</dbReference>
<dbReference type="Proteomes" id="UP000243207">
    <property type="component" value="Chromosome I"/>
</dbReference>
<dbReference type="InterPro" id="IPR029903">
    <property type="entry name" value="RmlD-like-bd"/>
</dbReference>
<dbReference type="Pfam" id="PF04321">
    <property type="entry name" value="RmlD_sub_bind"/>
    <property type="match status" value="1"/>
</dbReference>
<keyword evidence="9" id="KW-1185">Reference proteome</keyword>